<dbReference type="Pfam" id="PF07719">
    <property type="entry name" value="TPR_2"/>
    <property type="match status" value="1"/>
</dbReference>
<keyword evidence="2 3" id="KW-0802">TPR repeat</keyword>
<protein>
    <submittedName>
        <fullName evidence="4">Uncharacterized protein</fullName>
    </submittedName>
</protein>
<keyword evidence="1" id="KW-0677">Repeat</keyword>
<evidence type="ECO:0000256" key="1">
    <source>
        <dbReference type="ARBA" id="ARBA00022737"/>
    </source>
</evidence>
<dbReference type="AlphaFoldDB" id="A0A1Y0IPZ0"/>
<sequence>MTPVDKPKSQEEKLSTHQNNVIPFQVDAAFFFERAVHYLDRHDLKNALKNFRKAAELEPDNPVNHCNLAGVLSELGEFEESNKILQKILKEIDPDLVECHFYMANNCANLGDYEHAEEHITRYLELDPRGEFAEDAEEMLQILMQEFGGGKVFQERKQQQEDDNSGGHDTARKLLEEGKFMEASAYLEKAVEQQPDSTAPRNNLSLAYYYQGDIDKAIEIATEVLERDPSNVHALCNLAVFHQHLGNGPQLQEILEGLRKLYPLYFDHTYKLATTMGILGEHTTAYRLFKQLLRWGDRTDTALLHCVAASAANLGFLEKAKKVWSEIQMLDPDSETPVYYLNKVNAAIEAGGKMDAVSYQYHIPFQEQFRIMKEQIQTGQLGTWRNDPLIRSSLFWALKHGDLETKMQVIQTFALLADKEVEHVLREFIKNPEEIDQLKRLAIYVLRHIGAEGPFQAHLDKEEVLLRVQSLPQDDLLTLQPEWQEVLDKTYSELDPAYGEEARHIARDLWTGYLNRVFHAPPRIVKIANWAAALEYAVLRKLGAKATQADVAARYGVAPGAVSKIYRLLMQPAKSGEDL</sequence>
<dbReference type="InterPro" id="IPR011990">
    <property type="entry name" value="TPR-like_helical_dom_sf"/>
</dbReference>
<dbReference type="Pfam" id="PF14559">
    <property type="entry name" value="TPR_19"/>
    <property type="match status" value="1"/>
</dbReference>
<feature type="repeat" description="TPR" evidence="3">
    <location>
        <begin position="198"/>
        <end position="231"/>
    </location>
</feature>
<organism evidence="4 5">
    <name type="scientific">Tumebacillus avium</name>
    <dbReference type="NCBI Taxonomy" id="1903704"/>
    <lineage>
        <taxon>Bacteria</taxon>
        <taxon>Bacillati</taxon>
        <taxon>Bacillota</taxon>
        <taxon>Bacilli</taxon>
        <taxon>Bacillales</taxon>
        <taxon>Alicyclobacillaceae</taxon>
        <taxon>Tumebacillus</taxon>
    </lineage>
</organism>
<dbReference type="Pfam" id="PF13432">
    <property type="entry name" value="TPR_16"/>
    <property type="match status" value="1"/>
</dbReference>
<dbReference type="InterPro" id="IPR013105">
    <property type="entry name" value="TPR_2"/>
</dbReference>
<dbReference type="InterPro" id="IPR050498">
    <property type="entry name" value="Ycf3"/>
</dbReference>
<dbReference type="PANTHER" id="PTHR44858">
    <property type="entry name" value="TETRATRICOPEPTIDE REPEAT PROTEIN 6"/>
    <property type="match status" value="1"/>
</dbReference>
<dbReference type="Proteomes" id="UP000195437">
    <property type="component" value="Chromosome"/>
</dbReference>
<evidence type="ECO:0000313" key="4">
    <source>
        <dbReference type="EMBL" id="ARU61443.1"/>
    </source>
</evidence>
<reference evidence="5" key="1">
    <citation type="submission" date="2017-05" db="EMBL/GenBank/DDBJ databases">
        <authorList>
            <person name="Sung H."/>
        </authorList>
    </citation>
    <scope>NUCLEOTIDE SEQUENCE [LARGE SCALE GENOMIC DNA]</scope>
    <source>
        <strain evidence="5">AR23208</strain>
    </source>
</reference>
<dbReference type="OrthoDB" id="600613at2"/>
<keyword evidence="5" id="KW-1185">Reference proteome</keyword>
<proteinExistence type="predicted"/>
<dbReference type="PANTHER" id="PTHR44858:SF1">
    <property type="entry name" value="UDP-N-ACETYLGLUCOSAMINE--PEPTIDE N-ACETYLGLUCOSAMINYLTRANSFERASE SPINDLY-RELATED"/>
    <property type="match status" value="1"/>
</dbReference>
<dbReference type="InterPro" id="IPR019734">
    <property type="entry name" value="TPR_rpt"/>
</dbReference>
<gene>
    <name evidence="4" type="ORF">CBW65_10820</name>
</gene>
<evidence type="ECO:0000313" key="5">
    <source>
        <dbReference type="Proteomes" id="UP000195437"/>
    </source>
</evidence>
<dbReference type="KEGG" id="tum:CBW65_10820"/>
<name>A0A1Y0IPZ0_9BACL</name>
<evidence type="ECO:0000256" key="3">
    <source>
        <dbReference type="PROSITE-ProRule" id="PRU00339"/>
    </source>
</evidence>
<dbReference type="SUPFAM" id="SSF48452">
    <property type="entry name" value="TPR-like"/>
    <property type="match status" value="2"/>
</dbReference>
<feature type="repeat" description="TPR" evidence="3">
    <location>
        <begin position="28"/>
        <end position="61"/>
    </location>
</feature>
<dbReference type="SMART" id="SM00028">
    <property type="entry name" value="TPR"/>
    <property type="match status" value="3"/>
</dbReference>
<accession>A0A1Y0IPZ0</accession>
<dbReference type="Gene3D" id="1.25.40.10">
    <property type="entry name" value="Tetratricopeptide repeat domain"/>
    <property type="match status" value="2"/>
</dbReference>
<dbReference type="PROSITE" id="PS50005">
    <property type="entry name" value="TPR"/>
    <property type="match status" value="3"/>
</dbReference>
<dbReference type="EMBL" id="CP021434">
    <property type="protein sequence ID" value="ARU61443.1"/>
    <property type="molecule type" value="Genomic_DNA"/>
</dbReference>
<evidence type="ECO:0000256" key="2">
    <source>
        <dbReference type="ARBA" id="ARBA00022803"/>
    </source>
</evidence>
<feature type="repeat" description="TPR" evidence="3">
    <location>
        <begin position="97"/>
        <end position="130"/>
    </location>
</feature>